<proteinExistence type="predicted"/>
<dbReference type="Proteomes" id="UP000225379">
    <property type="component" value="Unassembled WGS sequence"/>
</dbReference>
<keyword evidence="2" id="KW-1185">Reference proteome</keyword>
<evidence type="ECO:0000313" key="1">
    <source>
        <dbReference type="EMBL" id="PGH57705.1"/>
    </source>
</evidence>
<gene>
    <name evidence="1" type="ORF">CRT60_06895</name>
</gene>
<comment type="caution">
    <text evidence="1">The sequence shown here is derived from an EMBL/GenBank/DDBJ whole genome shotgun (WGS) entry which is preliminary data.</text>
</comment>
<reference evidence="2" key="1">
    <citation type="submission" date="2017-10" db="EMBL/GenBank/DDBJ databases">
        <authorList>
            <person name="Kravchenko I.K."/>
            <person name="Grouzdev D.S."/>
        </authorList>
    </citation>
    <scope>NUCLEOTIDE SEQUENCE [LARGE SCALE GENOMIC DNA]</scope>
    <source>
        <strain evidence="2">B2</strain>
    </source>
</reference>
<name>A0A2B8BIJ8_9PROT</name>
<protein>
    <submittedName>
        <fullName evidence="1">Uncharacterized protein</fullName>
    </submittedName>
</protein>
<accession>A0A2B8BIJ8</accession>
<sequence length="71" mass="7958">MNYVGHPAKRVKHLFQGTTIEVAAIYNVLFQVMPRTIRVMQRVLVASACRLVGAAVDLQPADRADARNFYV</sequence>
<dbReference type="AlphaFoldDB" id="A0A2B8BIJ8"/>
<organism evidence="1 2">
    <name type="scientific">Azospirillum palustre</name>
    <dbReference type="NCBI Taxonomy" id="2044885"/>
    <lineage>
        <taxon>Bacteria</taxon>
        <taxon>Pseudomonadati</taxon>
        <taxon>Pseudomonadota</taxon>
        <taxon>Alphaproteobacteria</taxon>
        <taxon>Rhodospirillales</taxon>
        <taxon>Azospirillaceae</taxon>
        <taxon>Azospirillum</taxon>
    </lineage>
</organism>
<dbReference type="EMBL" id="PDKW01000039">
    <property type="protein sequence ID" value="PGH57705.1"/>
    <property type="molecule type" value="Genomic_DNA"/>
</dbReference>
<evidence type="ECO:0000313" key="2">
    <source>
        <dbReference type="Proteomes" id="UP000225379"/>
    </source>
</evidence>